<protein>
    <submittedName>
        <fullName evidence="1">Uncharacterized protein</fullName>
    </submittedName>
</protein>
<dbReference type="EMBL" id="KV000976">
    <property type="protein sequence ID" value="KZV39441.1"/>
    <property type="molecule type" value="Genomic_DNA"/>
</dbReference>
<evidence type="ECO:0000313" key="1">
    <source>
        <dbReference type="EMBL" id="KZV39441.1"/>
    </source>
</evidence>
<proteinExistence type="predicted"/>
<dbReference type="AlphaFoldDB" id="A0A2Z7BXY5"/>
<sequence>MNKGCRRADMKRAKSNKAAKQLLLKDTRYKFVEAFTTTIPLCPTDRFAQEALYQERKLEAVEGARVCAQEQSENKTECTTQQREVSKVCTLRWQLVCKLVVCPGVAGAQTVSFKEISRSTVQPWEDIEKPAYREALPSV</sequence>
<dbReference type="Proteomes" id="UP000250235">
    <property type="component" value="Unassembled WGS sequence"/>
</dbReference>
<reference evidence="1 2" key="1">
    <citation type="journal article" date="2015" name="Proc. Natl. Acad. Sci. U.S.A.">
        <title>The resurrection genome of Boea hygrometrica: A blueprint for survival of dehydration.</title>
        <authorList>
            <person name="Xiao L."/>
            <person name="Yang G."/>
            <person name="Zhang L."/>
            <person name="Yang X."/>
            <person name="Zhao S."/>
            <person name="Ji Z."/>
            <person name="Zhou Q."/>
            <person name="Hu M."/>
            <person name="Wang Y."/>
            <person name="Chen M."/>
            <person name="Xu Y."/>
            <person name="Jin H."/>
            <person name="Xiao X."/>
            <person name="Hu G."/>
            <person name="Bao F."/>
            <person name="Hu Y."/>
            <person name="Wan P."/>
            <person name="Li L."/>
            <person name="Deng X."/>
            <person name="Kuang T."/>
            <person name="Xiang C."/>
            <person name="Zhu J.K."/>
            <person name="Oliver M.J."/>
            <person name="He Y."/>
        </authorList>
    </citation>
    <scope>NUCLEOTIDE SEQUENCE [LARGE SCALE GENOMIC DNA]</scope>
    <source>
        <strain evidence="2">cv. XS01</strain>
    </source>
</reference>
<keyword evidence="2" id="KW-1185">Reference proteome</keyword>
<gene>
    <name evidence="1" type="ORF">F511_36922</name>
</gene>
<organism evidence="1 2">
    <name type="scientific">Dorcoceras hygrometricum</name>
    <dbReference type="NCBI Taxonomy" id="472368"/>
    <lineage>
        <taxon>Eukaryota</taxon>
        <taxon>Viridiplantae</taxon>
        <taxon>Streptophyta</taxon>
        <taxon>Embryophyta</taxon>
        <taxon>Tracheophyta</taxon>
        <taxon>Spermatophyta</taxon>
        <taxon>Magnoliopsida</taxon>
        <taxon>eudicotyledons</taxon>
        <taxon>Gunneridae</taxon>
        <taxon>Pentapetalae</taxon>
        <taxon>asterids</taxon>
        <taxon>lamiids</taxon>
        <taxon>Lamiales</taxon>
        <taxon>Gesneriaceae</taxon>
        <taxon>Didymocarpoideae</taxon>
        <taxon>Trichosporeae</taxon>
        <taxon>Loxocarpinae</taxon>
        <taxon>Dorcoceras</taxon>
    </lineage>
</organism>
<accession>A0A2Z7BXY5</accession>
<name>A0A2Z7BXY5_9LAMI</name>
<evidence type="ECO:0000313" key="2">
    <source>
        <dbReference type="Proteomes" id="UP000250235"/>
    </source>
</evidence>